<comment type="function">
    <text evidence="6">Binds and transfers iron-sulfur (Fe-S) clusters to target apoproteins. Can hydrolyze ATP.</text>
</comment>
<dbReference type="Pfam" id="PF10609">
    <property type="entry name" value="ParA"/>
    <property type="match status" value="1"/>
</dbReference>
<dbReference type="EMBL" id="CP015518">
    <property type="protein sequence ID" value="APG24155.1"/>
    <property type="molecule type" value="Genomic_DNA"/>
</dbReference>
<organism evidence="7 8">
    <name type="scientific">Syntrophotalea acetylenica</name>
    <name type="common">Pelobacter acetylenicus</name>
    <dbReference type="NCBI Taxonomy" id="29542"/>
    <lineage>
        <taxon>Bacteria</taxon>
        <taxon>Pseudomonadati</taxon>
        <taxon>Thermodesulfobacteriota</taxon>
        <taxon>Desulfuromonadia</taxon>
        <taxon>Desulfuromonadales</taxon>
        <taxon>Syntrophotaleaceae</taxon>
        <taxon>Syntrophotalea</taxon>
    </lineage>
</organism>
<dbReference type="GO" id="GO:0140663">
    <property type="term" value="F:ATP-dependent FeS chaperone activity"/>
    <property type="evidence" value="ECO:0007669"/>
    <property type="project" value="InterPro"/>
</dbReference>
<dbReference type="InterPro" id="IPR000808">
    <property type="entry name" value="Mrp-like_CS"/>
</dbReference>
<protein>
    <recommendedName>
        <fullName evidence="6">Iron-sulfur cluster carrier protein</fullName>
    </recommendedName>
</protein>
<reference evidence="7 8" key="1">
    <citation type="journal article" date="2017" name="Genome Announc.">
        <title>Complete Genome Sequences of Two Acetylene-Fermenting Pelobacter acetylenicus Strains.</title>
        <authorList>
            <person name="Sutton J.M."/>
            <person name="Baesman S.M."/>
            <person name="Fierst J.L."/>
            <person name="Poret-Peterson A.T."/>
            <person name="Oremland R.S."/>
            <person name="Dunlap D.S."/>
            <person name="Akob D.M."/>
        </authorList>
    </citation>
    <scope>NUCLEOTIDE SEQUENCE [LARGE SCALE GENOMIC DNA]</scope>
    <source>
        <strain evidence="7 8">DSM 3247</strain>
    </source>
</reference>
<dbReference type="AlphaFoldDB" id="A0A1L3GEA7"/>
<evidence type="ECO:0000313" key="8">
    <source>
        <dbReference type="Proteomes" id="UP000182264"/>
    </source>
</evidence>
<dbReference type="OrthoDB" id="9809679at2"/>
<proteinExistence type="inferred from homology"/>
<dbReference type="GO" id="GO:0046872">
    <property type="term" value="F:metal ion binding"/>
    <property type="evidence" value="ECO:0007669"/>
    <property type="project" value="UniProtKB-KW"/>
</dbReference>
<evidence type="ECO:0000256" key="1">
    <source>
        <dbReference type="ARBA" id="ARBA00022723"/>
    </source>
</evidence>
<accession>A0A1L3GEA7</accession>
<dbReference type="InterPro" id="IPR033756">
    <property type="entry name" value="YlxH/NBP35"/>
</dbReference>
<dbReference type="GO" id="GO:0016226">
    <property type="term" value="P:iron-sulfur cluster assembly"/>
    <property type="evidence" value="ECO:0007669"/>
    <property type="project" value="InterPro"/>
</dbReference>
<dbReference type="CDD" id="cd02037">
    <property type="entry name" value="Mrp_NBP35"/>
    <property type="match status" value="1"/>
</dbReference>
<dbReference type="FunFam" id="3.40.50.300:FF:001119">
    <property type="entry name" value="Iron-sulfur cluster carrier protein"/>
    <property type="match status" value="1"/>
</dbReference>
<evidence type="ECO:0000256" key="4">
    <source>
        <dbReference type="ARBA" id="ARBA00023004"/>
    </source>
</evidence>
<feature type="binding site" evidence="6">
    <location>
        <begin position="40"/>
        <end position="47"/>
    </location>
    <ligand>
        <name>ATP</name>
        <dbReference type="ChEBI" id="CHEBI:30616"/>
    </ligand>
</feature>
<keyword evidence="5 6" id="KW-0411">Iron-sulfur</keyword>
<comment type="similarity">
    <text evidence="6">Belongs to the Mrp/NBP35 ATP-binding proteins family.</text>
</comment>
<evidence type="ECO:0000256" key="3">
    <source>
        <dbReference type="ARBA" id="ARBA00022840"/>
    </source>
</evidence>
<evidence type="ECO:0000256" key="6">
    <source>
        <dbReference type="HAMAP-Rule" id="MF_02040"/>
    </source>
</evidence>
<dbReference type="KEGG" id="pace:A6070_11855"/>
<dbReference type="InterPro" id="IPR019591">
    <property type="entry name" value="Mrp/NBP35_ATP-bd"/>
</dbReference>
<dbReference type="PANTHER" id="PTHR23264:SF19">
    <property type="entry name" value="CYTOSOLIC FE-S CLUSTER ASSEMBLY FACTOR NUBP2"/>
    <property type="match status" value="1"/>
</dbReference>
<dbReference type="STRING" id="29542.A6070_11855"/>
<dbReference type="PANTHER" id="PTHR23264">
    <property type="entry name" value="NUCLEOTIDE-BINDING PROTEIN NBP35 YEAST -RELATED"/>
    <property type="match status" value="1"/>
</dbReference>
<dbReference type="InterPro" id="IPR027417">
    <property type="entry name" value="P-loop_NTPase"/>
</dbReference>
<dbReference type="HAMAP" id="MF_02040">
    <property type="entry name" value="Mrp_NBP35"/>
    <property type="match status" value="1"/>
</dbReference>
<dbReference type="GO" id="GO:0005829">
    <property type="term" value="C:cytosol"/>
    <property type="evidence" value="ECO:0007669"/>
    <property type="project" value="TreeGrafter"/>
</dbReference>
<keyword evidence="3 6" id="KW-0067">ATP-binding</keyword>
<dbReference type="GO" id="GO:0016887">
    <property type="term" value="F:ATP hydrolysis activity"/>
    <property type="evidence" value="ECO:0007669"/>
    <property type="project" value="UniProtKB-UniRule"/>
</dbReference>
<keyword evidence="8" id="KW-1185">Reference proteome</keyword>
<dbReference type="RefSeq" id="WP_083558464.1">
    <property type="nucleotide sequence ID" value="NZ_CP015455.1"/>
</dbReference>
<keyword evidence="4 6" id="KW-0408">Iron</keyword>
<dbReference type="Gene3D" id="3.40.50.300">
    <property type="entry name" value="P-loop containing nucleotide triphosphate hydrolases"/>
    <property type="match status" value="1"/>
</dbReference>
<evidence type="ECO:0000256" key="5">
    <source>
        <dbReference type="ARBA" id="ARBA00023014"/>
    </source>
</evidence>
<gene>
    <name evidence="7" type="ORF">A7E75_03230</name>
</gene>
<name>A0A1L3GEA7_SYNAC</name>
<comment type="subunit">
    <text evidence="6">Homodimer.</text>
</comment>
<keyword evidence="6" id="KW-0378">Hydrolase</keyword>
<sequence>MDSCTSSDQCASGQPSACELQAKMKQRLGRINRKILVMSGKGGVGKSSTAVNLALALAQEGYAVGLLDIDLHGPSVPKMLGLEGKQLRNGPDGLLPIEYLQNLKVISVGFLLSSDDEALVWRGPAKTGLIQQFLRDVQWGDLDFLIVDCPPGTGDEPLTAVQTLLGNDQNSGAVIVTTPQEVALLDVRKSITFCRRLEMPVLGVIENMSGFVCPKCGEVIDIFKSGGGLQVAESMKAPFLGKIPMDPAMVQAGDNGKPYLALRGETETSKTYRQIAASLMQSPAN</sequence>
<keyword evidence="2 6" id="KW-0547">Nucleotide-binding</keyword>
<dbReference type="SUPFAM" id="SSF52540">
    <property type="entry name" value="P-loop containing nucleoside triphosphate hydrolases"/>
    <property type="match status" value="1"/>
</dbReference>
<dbReference type="PROSITE" id="PS01215">
    <property type="entry name" value="MRP"/>
    <property type="match status" value="1"/>
</dbReference>
<dbReference type="GO" id="GO:0051536">
    <property type="term" value="F:iron-sulfur cluster binding"/>
    <property type="evidence" value="ECO:0007669"/>
    <property type="project" value="UniProtKB-UniRule"/>
</dbReference>
<evidence type="ECO:0000313" key="7">
    <source>
        <dbReference type="EMBL" id="APG24155.1"/>
    </source>
</evidence>
<keyword evidence="1 6" id="KW-0479">Metal-binding</keyword>
<dbReference type="GO" id="GO:0005524">
    <property type="term" value="F:ATP binding"/>
    <property type="evidence" value="ECO:0007669"/>
    <property type="project" value="UniProtKB-UniRule"/>
</dbReference>
<dbReference type="Proteomes" id="UP000182264">
    <property type="component" value="Chromosome"/>
</dbReference>
<evidence type="ECO:0000256" key="2">
    <source>
        <dbReference type="ARBA" id="ARBA00022741"/>
    </source>
</evidence>